<accession>A0ABM1DV55</accession>
<protein>
    <recommendedName>
        <fullName evidence="3">Lipid droplet-associated hydrolase</fullName>
        <ecNumber evidence="7">3.1.1.13</ecNumber>
    </recommendedName>
    <alternativeName>
        <fullName evidence="6">Lipid droplet-associated serine hydrolase</fullName>
    </alternativeName>
</protein>
<dbReference type="PANTHER" id="PTHR13390:SF0">
    <property type="entry name" value="LIPID DROPLET-ASSOCIATED HYDROLASE"/>
    <property type="match status" value="1"/>
</dbReference>
<dbReference type="Pfam" id="PF10230">
    <property type="entry name" value="LIDHydrolase"/>
    <property type="match status" value="1"/>
</dbReference>
<evidence type="ECO:0000313" key="10">
    <source>
        <dbReference type="RefSeq" id="XP_014663826.1"/>
    </source>
</evidence>
<comment type="subcellular location">
    <subcellularLocation>
        <location evidence="1">Lipid droplet</location>
    </subcellularLocation>
</comment>
<dbReference type="Proteomes" id="UP000695022">
    <property type="component" value="Unplaced"/>
</dbReference>
<gene>
    <name evidence="10" type="primary">LOC106806414</name>
</gene>
<dbReference type="InterPro" id="IPR029058">
    <property type="entry name" value="AB_hydrolase_fold"/>
</dbReference>
<comment type="similarity">
    <text evidence="2">Belongs to the AB hydrolase superfamily. LDAH family.</text>
</comment>
<dbReference type="RefSeq" id="XP_014663826.1">
    <property type="nucleotide sequence ID" value="XM_014808340.1"/>
</dbReference>
<evidence type="ECO:0000256" key="4">
    <source>
        <dbReference type="ARBA" id="ARBA00022677"/>
    </source>
</evidence>
<keyword evidence="5" id="KW-0378">Hydrolase</keyword>
<evidence type="ECO:0000256" key="8">
    <source>
        <dbReference type="ARBA" id="ARBA00049527"/>
    </source>
</evidence>
<sequence>MSHVYQFVDVDGIPTQVLRFGKLAQRPQDLNNGEHAKIRSLSDDDDVLVLVIPGNPGIIGYYEPFMDTLFKSLKEKVSVVGISHAGHVTPPKGCVNNASNNFKSGGTTINDVYSLEGQIKHKVLYIRRYVPQHVKLILVGHSIGAYILLKLLEQLSDLNVVKGVSLFPTIERMALSPQGSIVTPILRYLRWLAVPPLFALSYVPQNIREQAIRWYFRGRNVHISAVRATEQLLDKSAAQNSLYMANDEMQQVAAADIETIQRHLPSLIFYYGIDDHWCPVSYYQDMRELFPHGDIILCEDGIAHAFVLENGPQMALKLAQWLEPHVAIMEEVDSTSQ</sequence>
<reference evidence="10" key="1">
    <citation type="submission" date="2025-08" db="UniProtKB">
        <authorList>
            <consortium name="RefSeq"/>
        </authorList>
    </citation>
    <scope>IDENTIFICATION</scope>
</reference>
<evidence type="ECO:0000256" key="7">
    <source>
        <dbReference type="ARBA" id="ARBA00039150"/>
    </source>
</evidence>
<name>A0ABM1DV55_PRICU</name>
<evidence type="ECO:0000256" key="3">
    <source>
        <dbReference type="ARBA" id="ARBA00019242"/>
    </source>
</evidence>
<dbReference type="Gene3D" id="3.40.50.1820">
    <property type="entry name" value="alpha/beta hydrolase"/>
    <property type="match status" value="1"/>
</dbReference>
<keyword evidence="9" id="KW-1185">Reference proteome</keyword>
<dbReference type="SUPFAM" id="SSF53474">
    <property type="entry name" value="alpha/beta-Hydrolases"/>
    <property type="match status" value="1"/>
</dbReference>
<dbReference type="GeneID" id="106806414"/>
<dbReference type="PANTHER" id="PTHR13390">
    <property type="entry name" value="LIPASE"/>
    <property type="match status" value="1"/>
</dbReference>
<organism evidence="9 10">
    <name type="scientific">Priapulus caudatus</name>
    <name type="common">Priapulid worm</name>
    <dbReference type="NCBI Taxonomy" id="37621"/>
    <lineage>
        <taxon>Eukaryota</taxon>
        <taxon>Metazoa</taxon>
        <taxon>Ecdysozoa</taxon>
        <taxon>Scalidophora</taxon>
        <taxon>Priapulida</taxon>
        <taxon>Priapulimorpha</taxon>
        <taxon>Priapulimorphida</taxon>
        <taxon>Priapulidae</taxon>
        <taxon>Priapulus</taxon>
    </lineage>
</organism>
<dbReference type="InterPro" id="IPR019363">
    <property type="entry name" value="LDAH"/>
</dbReference>
<dbReference type="EC" id="3.1.1.13" evidence="7"/>
<evidence type="ECO:0000256" key="6">
    <source>
        <dbReference type="ARBA" id="ARBA00031924"/>
    </source>
</evidence>
<keyword evidence="4" id="KW-0551">Lipid droplet</keyword>
<proteinExistence type="inferred from homology"/>
<evidence type="ECO:0000256" key="2">
    <source>
        <dbReference type="ARBA" id="ARBA00008300"/>
    </source>
</evidence>
<evidence type="ECO:0000313" key="9">
    <source>
        <dbReference type="Proteomes" id="UP000695022"/>
    </source>
</evidence>
<evidence type="ECO:0000256" key="5">
    <source>
        <dbReference type="ARBA" id="ARBA00022801"/>
    </source>
</evidence>
<evidence type="ECO:0000256" key="1">
    <source>
        <dbReference type="ARBA" id="ARBA00004502"/>
    </source>
</evidence>
<comment type="catalytic activity">
    <reaction evidence="8">
        <text>a cholesterol ester + H2O = cholesterol + a fatty acid + H(+)</text>
        <dbReference type="Rhea" id="RHEA:36403"/>
        <dbReference type="ChEBI" id="CHEBI:15377"/>
        <dbReference type="ChEBI" id="CHEBI:15378"/>
        <dbReference type="ChEBI" id="CHEBI:16113"/>
        <dbReference type="ChEBI" id="CHEBI:17002"/>
        <dbReference type="ChEBI" id="CHEBI:28868"/>
        <dbReference type="EC" id="3.1.1.13"/>
    </reaction>
    <physiologicalReaction direction="left-to-right" evidence="8">
        <dbReference type="Rhea" id="RHEA:36404"/>
    </physiologicalReaction>
</comment>